<feature type="binding site" evidence="9">
    <location>
        <position position="129"/>
    </location>
    <ligand>
        <name>NADPH</name>
        <dbReference type="ChEBI" id="CHEBI:57783"/>
    </ligand>
</feature>
<dbReference type="PIRSF" id="PIRSF006205">
    <property type="entry name" value="Dxp_reductismrs"/>
    <property type="match status" value="1"/>
</dbReference>
<evidence type="ECO:0000256" key="8">
    <source>
        <dbReference type="ARBA" id="ARBA00048543"/>
    </source>
</evidence>
<dbReference type="InterPro" id="IPR013512">
    <property type="entry name" value="DXP_reductoisomerase_N"/>
</dbReference>
<dbReference type="Gene3D" id="3.40.50.720">
    <property type="entry name" value="NAD(P)-binding Rossmann-like Domain"/>
    <property type="match status" value="1"/>
</dbReference>
<dbReference type="KEGG" id="cgo:Corgl_0890"/>
<dbReference type="InterPro" id="IPR036169">
    <property type="entry name" value="DXPR_C_sf"/>
</dbReference>
<dbReference type="OrthoDB" id="9806546at2"/>
<sequence>MICDEPQRVAILGCTGSIGTQTLDVCRRNADRIQVVALSAHGRTEELVAAAREFKVAAVAVSDTEHADDPVLSELPAGCEVGFGSRAVSALAEREDVDTVLVSIVGVAGLEASLRAVEAGKRLALANKESLVVGGDLLMPRAAADQILPVDSEHSAILQCRLGEPARDVHAIWLTCSGGPFFGRSRASLDSVSVGEALSHPTWSMGAKISIDSATLMNKGLERIEAHHLFGVPYDAIVVLIQRQSKIHSMVEYADGSVIAHLGASDMRIPIQYALSYPARWETPAPRLDFRTIGSLDFAAPDLDAFRCLELADQAGRIAGTMPCVLNAANEVAVAAFLAGRCAFADIDRVVESCMASHDASPVESFDQLIDIDDETRHRAEDLLRRLRAS</sequence>
<evidence type="ECO:0000256" key="7">
    <source>
        <dbReference type="ARBA" id="ARBA00023229"/>
    </source>
</evidence>
<keyword evidence="5 9" id="KW-0560">Oxidoreductase</keyword>
<dbReference type="HAMAP" id="MF_00183">
    <property type="entry name" value="DXP_reductoisom"/>
    <property type="match status" value="1"/>
</dbReference>
<feature type="binding site" evidence="9">
    <location>
        <position position="153"/>
    </location>
    <ligand>
        <name>Mn(2+)</name>
        <dbReference type="ChEBI" id="CHEBI:29035"/>
    </ligand>
</feature>
<feature type="binding site" evidence="9">
    <location>
        <position position="213"/>
    </location>
    <ligand>
        <name>1-deoxy-D-xylulose 5-phosphate</name>
        <dbReference type="ChEBI" id="CHEBI:57792"/>
    </ligand>
</feature>
<comment type="caution">
    <text evidence="9">Lacks conserved residue(s) required for the propagation of feature annotation.</text>
</comment>
<dbReference type="Proteomes" id="UP000006851">
    <property type="component" value="Chromosome"/>
</dbReference>
<name>F2N9H4_CORGP</name>
<dbReference type="RefSeq" id="WP_013708746.1">
    <property type="nucleotide sequence ID" value="NC_015389.1"/>
</dbReference>
<dbReference type="SUPFAM" id="SSF69055">
    <property type="entry name" value="1-deoxy-D-xylulose-5-phosphate reductoisomerase, C-terminal domain"/>
    <property type="match status" value="1"/>
</dbReference>
<dbReference type="GO" id="GO:0051484">
    <property type="term" value="P:isopentenyl diphosphate biosynthetic process, methylerythritol 4-phosphate pathway involved in terpenoid biosynthetic process"/>
    <property type="evidence" value="ECO:0007669"/>
    <property type="project" value="UniProtKB-ARBA"/>
</dbReference>
<comment type="cofactor">
    <cofactor evidence="9">
        <name>Mg(2+)</name>
        <dbReference type="ChEBI" id="CHEBI:18420"/>
    </cofactor>
    <cofactor evidence="9">
        <name>Mn(2+)</name>
        <dbReference type="ChEBI" id="CHEBI:29035"/>
    </cofactor>
</comment>
<feature type="binding site" evidence="9">
    <location>
        <position position="177"/>
    </location>
    <ligand>
        <name>1-deoxy-D-xylulose 5-phosphate</name>
        <dbReference type="ChEBI" id="CHEBI:57792"/>
    </ligand>
</feature>
<dbReference type="UniPathway" id="UPA00056">
    <property type="reaction ID" value="UER00092"/>
</dbReference>
<keyword evidence="9" id="KW-0460">Magnesium</keyword>
<feature type="binding site" evidence="9">
    <location>
        <position position="15"/>
    </location>
    <ligand>
        <name>NADPH</name>
        <dbReference type="ChEBI" id="CHEBI:57783"/>
    </ligand>
</feature>
<feature type="binding site" evidence="9">
    <location>
        <position position="17"/>
    </location>
    <ligand>
        <name>NADPH</name>
        <dbReference type="ChEBI" id="CHEBI:57783"/>
    </ligand>
</feature>
<accession>F2N9H4</accession>
<evidence type="ECO:0000256" key="1">
    <source>
        <dbReference type="ARBA" id="ARBA00005094"/>
    </source>
</evidence>
<feature type="binding site" evidence="9">
    <location>
        <position position="152"/>
    </location>
    <ligand>
        <name>1-deoxy-D-xylulose 5-phosphate</name>
        <dbReference type="ChEBI" id="CHEBI:57792"/>
    </ligand>
</feature>
<evidence type="ECO:0000256" key="6">
    <source>
        <dbReference type="ARBA" id="ARBA00023211"/>
    </source>
</evidence>
<dbReference type="InterPro" id="IPR026877">
    <property type="entry name" value="DXPR_C"/>
</dbReference>
<comment type="similarity">
    <text evidence="2 9">Belongs to the DXR family.</text>
</comment>
<dbReference type="InterPro" id="IPR003821">
    <property type="entry name" value="DXP_reductoisomerase"/>
</dbReference>
<keyword evidence="4 9" id="KW-0521">NADP</keyword>
<feature type="binding site" evidence="9">
    <location>
        <position position="218"/>
    </location>
    <ligand>
        <name>1-deoxy-D-xylulose 5-phosphate</name>
        <dbReference type="ChEBI" id="CHEBI:57792"/>
    </ligand>
</feature>
<feature type="domain" description="1-deoxy-D-xylulose 5-phosphate reductoisomerase N-terminal" evidence="10">
    <location>
        <begin position="9"/>
        <end position="135"/>
    </location>
</feature>
<dbReference type="eggNOG" id="COG0743">
    <property type="taxonomic scope" value="Bacteria"/>
</dbReference>
<feature type="binding site" evidence="9">
    <location>
        <position position="16"/>
    </location>
    <ligand>
        <name>NADPH</name>
        <dbReference type="ChEBI" id="CHEBI:57783"/>
    </ligand>
</feature>
<evidence type="ECO:0000259" key="11">
    <source>
        <dbReference type="Pfam" id="PF08436"/>
    </source>
</evidence>
<evidence type="ECO:0000256" key="5">
    <source>
        <dbReference type="ARBA" id="ARBA00023002"/>
    </source>
</evidence>
<dbReference type="EMBL" id="CP002628">
    <property type="protein sequence ID" value="AEB07003.1"/>
    <property type="molecule type" value="Genomic_DNA"/>
</dbReference>
<dbReference type="Pfam" id="PF13288">
    <property type="entry name" value="DXPR_C"/>
    <property type="match status" value="1"/>
</dbReference>
<keyword evidence="14" id="KW-1185">Reference proteome</keyword>
<dbReference type="PANTHER" id="PTHR30525">
    <property type="entry name" value="1-DEOXY-D-XYLULOSE 5-PHOSPHATE REDUCTOISOMERASE"/>
    <property type="match status" value="1"/>
</dbReference>
<evidence type="ECO:0000259" key="10">
    <source>
        <dbReference type="Pfam" id="PF02670"/>
    </source>
</evidence>
<feature type="binding site" evidence="9">
    <location>
        <position position="206"/>
    </location>
    <ligand>
        <name>NADPH</name>
        <dbReference type="ChEBI" id="CHEBI:57783"/>
    </ligand>
</feature>
<dbReference type="SUPFAM" id="SSF51735">
    <property type="entry name" value="NAD(P)-binding Rossmann-fold domains"/>
    <property type="match status" value="1"/>
</dbReference>
<feature type="binding site" evidence="9">
    <location>
        <position position="151"/>
    </location>
    <ligand>
        <name>Mn(2+)</name>
        <dbReference type="ChEBI" id="CHEBI:29035"/>
    </ligand>
</feature>
<dbReference type="SUPFAM" id="SSF55347">
    <property type="entry name" value="Glyceraldehyde-3-phosphate dehydrogenase-like, C-terminal domain"/>
    <property type="match status" value="1"/>
</dbReference>
<evidence type="ECO:0000313" key="14">
    <source>
        <dbReference type="Proteomes" id="UP000006851"/>
    </source>
</evidence>
<feature type="binding site" evidence="9">
    <location>
        <position position="222"/>
    </location>
    <ligand>
        <name>1-deoxy-D-xylulose 5-phosphate</name>
        <dbReference type="ChEBI" id="CHEBI:57792"/>
    </ligand>
</feature>
<dbReference type="InterPro" id="IPR013644">
    <property type="entry name" value="DXP_reductoisomerase_C"/>
</dbReference>
<evidence type="ECO:0000256" key="2">
    <source>
        <dbReference type="ARBA" id="ARBA00006825"/>
    </source>
</evidence>
<keyword evidence="7 9" id="KW-0414">Isoprene biosynthesis</keyword>
<comment type="pathway">
    <text evidence="1 9">Isoprenoid biosynthesis; isopentenyl diphosphate biosynthesis via DXP pathway; isopentenyl diphosphate from 1-deoxy-D-xylulose 5-phosphate: step 1/6.</text>
</comment>
<dbReference type="GO" id="GO:0030145">
    <property type="term" value="F:manganese ion binding"/>
    <property type="evidence" value="ECO:0007669"/>
    <property type="project" value="TreeGrafter"/>
</dbReference>
<feature type="binding site" evidence="9">
    <location>
        <position position="153"/>
    </location>
    <ligand>
        <name>1-deoxy-D-xylulose 5-phosphate</name>
        <dbReference type="ChEBI" id="CHEBI:57792"/>
    </ligand>
</feature>
<evidence type="ECO:0000256" key="9">
    <source>
        <dbReference type="HAMAP-Rule" id="MF_00183"/>
    </source>
</evidence>
<evidence type="ECO:0000256" key="4">
    <source>
        <dbReference type="ARBA" id="ARBA00022857"/>
    </source>
</evidence>
<feature type="binding site" evidence="9">
    <location>
        <position position="18"/>
    </location>
    <ligand>
        <name>NADPH</name>
        <dbReference type="ChEBI" id="CHEBI:57783"/>
    </ligand>
</feature>
<evidence type="ECO:0000313" key="13">
    <source>
        <dbReference type="EMBL" id="AEB07003.1"/>
    </source>
</evidence>
<keyword evidence="6 9" id="KW-0464">Manganese</keyword>
<dbReference type="HOGENOM" id="CLU_035714_4_0_11"/>
<dbReference type="Pfam" id="PF08436">
    <property type="entry name" value="DXP_redisom_C"/>
    <property type="match status" value="1"/>
</dbReference>
<comment type="function">
    <text evidence="9">Catalyzes the NADPH-dependent rearrangement and reduction of 1-deoxy-D-xylulose-5-phosphate (DXP) to 2-C-methyl-D-erythritol 4-phosphate (MEP).</text>
</comment>
<organism evidence="13 14">
    <name type="scientific">Coriobacterium glomerans (strain ATCC 49209 / DSM 20642 / JCM 10262 / PW2)</name>
    <dbReference type="NCBI Taxonomy" id="700015"/>
    <lineage>
        <taxon>Bacteria</taxon>
        <taxon>Bacillati</taxon>
        <taxon>Actinomycetota</taxon>
        <taxon>Coriobacteriia</taxon>
        <taxon>Coriobacteriales</taxon>
        <taxon>Coriobacteriaceae</taxon>
        <taxon>Coriobacterium</taxon>
    </lineage>
</organism>
<dbReference type="NCBIfam" id="TIGR00243">
    <property type="entry name" value="Dxr"/>
    <property type="match status" value="1"/>
</dbReference>
<dbReference type="AlphaFoldDB" id="F2N9H4"/>
<dbReference type="FunFam" id="3.40.50.720:FF:000045">
    <property type="entry name" value="1-deoxy-D-xylulose 5-phosphate reductoisomerase"/>
    <property type="match status" value="1"/>
</dbReference>
<dbReference type="GO" id="GO:0070402">
    <property type="term" value="F:NADPH binding"/>
    <property type="evidence" value="ECO:0007669"/>
    <property type="project" value="InterPro"/>
</dbReference>
<reference evidence="14" key="1">
    <citation type="journal article" date="2013" name="Stand. Genomic Sci.">
        <title>Complete genome sequence of Coriobacterium glomerans type strain (PW2(T)) from the midgut of Pyrrhocoris apterus L. (red soldier bug).</title>
        <authorList>
            <person name="Stackebrandt E."/>
            <person name="Zeytun A."/>
            <person name="Lapidus A."/>
            <person name="Nolan M."/>
            <person name="Lucas S."/>
            <person name="Hammon N."/>
            <person name="Deshpande S."/>
            <person name="Cheng J.F."/>
            <person name="Tapia R."/>
            <person name="Goodwin L.A."/>
            <person name="Pitluck S."/>
            <person name="Liolios K."/>
            <person name="Pagani I."/>
            <person name="Ivanova N."/>
            <person name="Mavromatis K."/>
            <person name="Mikhailova N."/>
            <person name="Huntemann M."/>
            <person name="Pati A."/>
            <person name="Chen A."/>
            <person name="Palaniappan K."/>
            <person name="Chang Y.J."/>
            <person name="Land M."/>
            <person name="Hauser L."/>
            <person name="Rohde M."/>
            <person name="Pukall R."/>
            <person name="Goker M."/>
            <person name="Detter J.C."/>
            <person name="Woyke T."/>
            <person name="Bristow J."/>
            <person name="Eisen J.A."/>
            <person name="Markowitz V."/>
            <person name="Hugenholtz P."/>
            <person name="Kyrpides N.C."/>
            <person name="Klenk H.P."/>
        </authorList>
    </citation>
    <scope>NUCLEOTIDE SEQUENCE</scope>
    <source>
        <strain evidence="14">ATCC 49209 / DSM 20642 / JCM 10262 / PW2</strain>
    </source>
</reference>
<dbReference type="STRING" id="700015.Corgl_0890"/>
<feature type="binding site" evidence="9">
    <location>
        <position position="222"/>
    </location>
    <ligand>
        <name>Mn(2+)</name>
        <dbReference type="ChEBI" id="CHEBI:29035"/>
    </ligand>
</feature>
<dbReference type="InterPro" id="IPR036291">
    <property type="entry name" value="NAD(P)-bd_dom_sf"/>
</dbReference>
<proteinExistence type="inferred from homology"/>
<evidence type="ECO:0000259" key="12">
    <source>
        <dbReference type="Pfam" id="PF13288"/>
    </source>
</evidence>
<keyword evidence="3 9" id="KW-0479">Metal-binding</keyword>
<feature type="domain" description="DXP reductoisomerase C-terminal" evidence="12">
    <location>
        <begin position="262"/>
        <end position="378"/>
    </location>
</feature>
<feature type="domain" description="1-deoxy-D-xylulose 5-phosphate reductoisomerase C-terminal" evidence="11">
    <location>
        <begin position="147"/>
        <end position="230"/>
    </location>
</feature>
<comment type="catalytic activity">
    <reaction evidence="8">
        <text>2-C-methyl-D-erythritol 4-phosphate + NADP(+) = 1-deoxy-D-xylulose 5-phosphate + NADPH + H(+)</text>
        <dbReference type="Rhea" id="RHEA:13717"/>
        <dbReference type="ChEBI" id="CHEBI:15378"/>
        <dbReference type="ChEBI" id="CHEBI:57783"/>
        <dbReference type="ChEBI" id="CHEBI:57792"/>
        <dbReference type="ChEBI" id="CHEBI:58262"/>
        <dbReference type="ChEBI" id="CHEBI:58349"/>
        <dbReference type="EC" id="1.1.1.267"/>
    </reaction>
    <physiologicalReaction direction="right-to-left" evidence="8">
        <dbReference type="Rhea" id="RHEA:13719"/>
    </physiologicalReaction>
</comment>
<dbReference type="Gene3D" id="1.10.1740.10">
    <property type="match status" value="1"/>
</dbReference>
<feature type="binding site" evidence="9">
    <location>
        <position position="128"/>
    </location>
    <ligand>
        <name>1-deoxy-D-xylulose 5-phosphate</name>
        <dbReference type="ChEBI" id="CHEBI:57792"/>
    </ligand>
</feature>
<dbReference type="GO" id="GO:0030604">
    <property type="term" value="F:1-deoxy-D-xylulose-5-phosphate reductoisomerase activity"/>
    <property type="evidence" value="ECO:0007669"/>
    <property type="project" value="UniProtKB-UniRule"/>
</dbReference>
<feature type="binding site" evidence="9">
    <location>
        <position position="200"/>
    </location>
    <ligand>
        <name>1-deoxy-D-xylulose 5-phosphate</name>
        <dbReference type="ChEBI" id="CHEBI:57792"/>
    </ligand>
</feature>
<dbReference type="PANTHER" id="PTHR30525:SF0">
    <property type="entry name" value="1-DEOXY-D-XYLULOSE 5-PHOSPHATE REDUCTOISOMERASE, CHLOROPLASTIC"/>
    <property type="match status" value="1"/>
</dbReference>
<feature type="binding site" evidence="9">
    <location>
        <position position="127"/>
    </location>
    <ligand>
        <name>NADPH</name>
        <dbReference type="ChEBI" id="CHEBI:57783"/>
    </ligand>
</feature>
<evidence type="ECO:0000256" key="3">
    <source>
        <dbReference type="ARBA" id="ARBA00022723"/>
    </source>
</evidence>
<gene>
    <name evidence="9" type="primary">dxr</name>
    <name evidence="13" type="ordered locus">Corgl_0890</name>
</gene>
<protein>
    <recommendedName>
        <fullName evidence="9">1-deoxy-D-xylulose 5-phosphate reductoisomerase</fullName>
        <shortName evidence="9">DXP reductoisomerase</shortName>
        <ecNumber evidence="9">1.1.1.267</ecNumber>
    </recommendedName>
    <alternativeName>
        <fullName evidence="9">1-deoxyxylulose-5-phosphate reductoisomerase</fullName>
    </alternativeName>
    <alternativeName>
        <fullName evidence="9">2-C-methyl-D-erythritol 4-phosphate synthase</fullName>
    </alternativeName>
</protein>
<dbReference type="Pfam" id="PF02670">
    <property type="entry name" value="DXP_reductoisom"/>
    <property type="match status" value="1"/>
</dbReference>
<feature type="binding site" evidence="9">
    <location>
        <position position="219"/>
    </location>
    <ligand>
        <name>1-deoxy-D-xylulose 5-phosphate</name>
        <dbReference type="ChEBI" id="CHEBI:57792"/>
    </ligand>
</feature>
<dbReference type="EC" id="1.1.1.267" evidence="9"/>